<evidence type="ECO:0000313" key="2">
    <source>
        <dbReference type="EMBL" id="RMX06856.1"/>
    </source>
</evidence>
<keyword evidence="3" id="KW-1185">Reference proteome</keyword>
<organism evidence="2 3">
    <name type="scientific">Corticibacter populi</name>
    <dbReference type="NCBI Taxonomy" id="1550736"/>
    <lineage>
        <taxon>Bacteria</taxon>
        <taxon>Pseudomonadati</taxon>
        <taxon>Pseudomonadota</taxon>
        <taxon>Betaproteobacteria</taxon>
        <taxon>Burkholderiales</taxon>
        <taxon>Comamonadaceae</taxon>
        <taxon>Corticibacter</taxon>
    </lineage>
</organism>
<comment type="caution">
    <text evidence="2">The sequence shown here is derived from an EMBL/GenBank/DDBJ whole genome shotgun (WGS) entry which is preliminary data.</text>
</comment>
<protein>
    <submittedName>
        <fullName evidence="2">Pilus assembly protein</fullName>
    </submittedName>
</protein>
<evidence type="ECO:0000313" key="3">
    <source>
        <dbReference type="Proteomes" id="UP000278006"/>
    </source>
</evidence>
<dbReference type="Proteomes" id="UP000278006">
    <property type="component" value="Unassembled WGS sequence"/>
</dbReference>
<name>A0A3M6QV05_9BURK</name>
<evidence type="ECO:0000256" key="1">
    <source>
        <dbReference type="SAM" id="MobiDB-lite"/>
    </source>
</evidence>
<gene>
    <name evidence="2" type="ORF">D8I35_10215</name>
</gene>
<dbReference type="RefSeq" id="WP_122228850.1">
    <property type="nucleotide sequence ID" value="NZ_RDQO01000002.1"/>
</dbReference>
<proteinExistence type="predicted"/>
<accession>A0A3M6QV05</accession>
<sequence length="549" mass="59193">MVIRIPFARTSPTPQCARQRGGATVLLLLLIVAVMALAAYSADGPRMTADAAQLKRATDAAALAATQAYAEDGEADIQAIAERYINANLGMDSAQTGNQLRITTTIIESDGDEGVRVSATFEAASLLNGAGPQDVTVYSTAVARNRTLEVALTIPNTLSENAPNLSVLRRLGKDFAQNLIGERDNVFLSLVPYSQIVNVYDAAHPNRIRQWAAPGALNPVELTSLFRSGYGSLADNRIPDRRANLLCLYRGLNQGENYFWDQAPSGQFLIHYRHDLPINGSPGAPPIFWVGPNPDFGKATGVNDTRYMTADRGCPHAPLLPLTNDLGKIADRLDIMSTRFNNNHAIAIGWAAMSLSPAFRGSAGWGLSDDLPKDFKADGGNSYKAIILLVNSSGLRWFDSDAYNSYVGQPIDGCSSTGSSSNSSGDDDEDSSSGSGANNQVACNDDAIITRRFANLCESLREHDVRFFMIVTGSDEVDDSDTPEADTIPSASAFRRIAGAGLRTCAVKNTDLTYYNGLDFSVSEGKFSDRLEDIISELRQQTNDIRLID</sequence>
<dbReference type="OrthoDB" id="8624254at2"/>
<reference evidence="2 3" key="1">
    <citation type="submission" date="2018-10" db="EMBL/GenBank/DDBJ databases">
        <title>Draft genome of Cortibacter populi DSM10536.</title>
        <authorList>
            <person name="Bernier A.-M."/>
            <person name="Bernard K."/>
        </authorList>
    </citation>
    <scope>NUCLEOTIDE SEQUENCE [LARGE SCALE GENOMIC DNA]</scope>
    <source>
        <strain evidence="2 3">DSM 105136</strain>
    </source>
</reference>
<feature type="region of interest" description="Disordered" evidence="1">
    <location>
        <begin position="414"/>
        <end position="439"/>
    </location>
</feature>
<feature type="compositionally biased region" description="Low complexity" evidence="1">
    <location>
        <begin position="414"/>
        <end position="424"/>
    </location>
</feature>
<dbReference type="AlphaFoldDB" id="A0A3M6QV05"/>
<dbReference type="EMBL" id="RDQO01000002">
    <property type="protein sequence ID" value="RMX06856.1"/>
    <property type="molecule type" value="Genomic_DNA"/>
</dbReference>